<feature type="binding site" evidence="9">
    <location>
        <position position="85"/>
    </location>
    <ligand>
        <name>Mg(2+)</name>
        <dbReference type="ChEBI" id="CHEBI:18420"/>
        <label>1</label>
        <note>catalytic</note>
    </ligand>
</feature>
<feature type="binding site" evidence="9">
    <location>
        <position position="213"/>
    </location>
    <ligand>
        <name>Mg(2+)</name>
        <dbReference type="ChEBI" id="CHEBI:18420"/>
        <label>1</label>
        <note>catalytic</note>
    </ligand>
</feature>
<evidence type="ECO:0000256" key="6">
    <source>
        <dbReference type="ARBA" id="ARBA00022842"/>
    </source>
</evidence>
<evidence type="ECO:0000256" key="4">
    <source>
        <dbReference type="ARBA" id="ARBA00022723"/>
    </source>
</evidence>
<feature type="binding site" evidence="9">
    <location>
        <position position="83"/>
    </location>
    <ligand>
        <name>Mg(2+)</name>
        <dbReference type="ChEBI" id="CHEBI:18420"/>
        <label>1</label>
        <note>catalytic</note>
    </ligand>
</feature>
<evidence type="ECO:0000256" key="8">
    <source>
        <dbReference type="ARBA" id="ARBA00044544"/>
    </source>
</evidence>
<sequence>MFDHESIVTLALRAGQAILEVYNDPSSISVTTKDDDSPLTEADLAAHEVIAKGLSRIDPDTPIVSEEGRLGDPTESDTCWLVDPLDGTKEFVKRNGMFTVNIALMARREKRWTPLFGVVHAPVSGVTWLGGVAVPAERRGPDGSGRMAVRPNSAPDPIRLVASGSHRGEMDEKFAASLGRYDLVRMGSSLKACVVAEGNADLYPRFGPTSCWDVAAAHAVVSAAGGLVAGPDGTPLDYDLVVDVLNPHFLVAADERWMKHWIECNY</sequence>
<dbReference type="NCBIfam" id="TIGR01331">
    <property type="entry name" value="bisphos_cysQ"/>
    <property type="match status" value="1"/>
</dbReference>
<dbReference type="PANTHER" id="PTHR43028">
    <property type="entry name" value="3'(2'),5'-BISPHOSPHATE NUCLEOTIDASE 1"/>
    <property type="match status" value="1"/>
</dbReference>
<proteinExistence type="inferred from homology"/>
<evidence type="ECO:0000256" key="5">
    <source>
        <dbReference type="ARBA" id="ARBA00022801"/>
    </source>
</evidence>
<evidence type="ECO:0000256" key="7">
    <source>
        <dbReference type="ARBA" id="ARBA00023136"/>
    </source>
</evidence>
<dbReference type="PRINTS" id="PR00377">
    <property type="entry name" value="IMPHPHTASES"/>
</dbReference>
<dbReference type="PROSITE" id="PS00629">
    <property type="entry name" value="IMP_1"/>
    <property type="match status" value="1"/>
</dbReference>
<keyword evidence="3" id="KW-0997">Cell inner membrane</keyword>
<dbReference type="InterPro" id="IPR020583">
    <property type="entry name" value="Inositol_monoP_metal-BS"/>
</dbReference>
<gene>
    <name evidence="10" type="primary">BPNT1</name>
    <name evidence="10" type="synonym">cysQ</name>
    <name evidence="10" type="synonym">MET22</name>
</gene>
<dbReference type="HAMAP" id="MF_02095">
    <property type="entry name" value="CysQ"/>
    <property type="match status" value="1"/>
</dbReference>
<dbReference type="InterPro" id="IPR020550">
    <property type="entry name" value="Inositol_monophosphatase_CS"/>
</dbReference>
<comment type="cofactor">
    <cofactor evidence="9">
        <name>Mg(2+)</name>
        <dbReference type="ChEBI" id="CHEBI:18420"/>
    </cofactor>
</comment>
<accession>A0A075G4K5</accession>
<keyword evidence="4 9" id="KW-0479">Metal-binding</keyword>
<comment type="similarity">
    <text evidence="1">Belongs to the inositol monophosphatase superfamily. CysQ family.</text>
</comment>
<keyword evidence="7" id="KW-0472">Membrane</keyword>
<evidence type="ECO:0000256" key="2">
    <source>
        <dbReference type="ARBA" id="ARBA00022475"/>
    </source>
</evidence>
<evidence type="ECO:0000256" key="9">
    <source>
        <dbReference type="PIRSR" id="PIRSR600760-2"/>
    </source>
</evidence>
<keyword evidence="2" id="KW-1003">Cell membrane</keyword>
<evidence type="ECO:0000313" key="10">
    <source>
        <dbReference type="EMBL" id="AIE96732.1"/>
    </source>
</evidence>
<dbReference type="CDD" id="cd01638">
    <property type="entry name" value="CysQ"/>
    <property type="match status" value="1"/>
</dbReference>
<feature type="binding site" evidence="9">
    <location>
        <position position="66"/>
    </location>
    <ligand>
        <name>Mg(2+)</name>
        <dbReference type="ChEBI" id="CHEBI:18420"/>
        <label>1</label>
        <note>catalytic</note>
    </ligand>
</feature>
<evidence type="ECO:0000256" key="1">
    <source>
        <dbReference type="ARBA" id="ARBA00005289"/>
    </source>
</evidence>
<dbReference type="Gene3D" id="3.40.190.80">
    <property type="match status" value="1"/>
</dbReference>
<protein>
    <recommendedName>
        <fullName evidence="8">3'-phosphoadenosine 5'-phosphate phosphatase</fullName>
    </recommendedName>
</protein>
<dbReference type="PANTHER" id="PTHR43028:SF5">
    <property type="entry name" value="3'(2'),5'-BISPHOSPHATE NUCLEOTIDASE 1"/>
    <property type="match status" value="1"/>
</dbReference>
<dbReference type="InterPro" id="IPR000760">
    <property type="entry name" value="Inositol_monophosphatase-like"/>
</dbReference>
<keyword evidence="6 9" id="KW-0460">Magnesium</keyword>
<dbReference type="GO" id="GO:0050427">
    <property type="term" value="P:3'-phosphoadenosine 5'-phosphosulfate metabolic process"/>
    <property type="evidence" value="ECO:0007669"/>
    <property type="project" value="TreeGrafter"/>
</dbReference>
<dbReference type="EMBL" id="KF900487">
    <property type="protein sequence ID" value="AIE96732.1"/>
    <property type="molecule type" value="Genomic_DNA"/>
</dbReference>
<dbReference type="InterPro" id="IPR006240">
    <property type="entry name" value="CysQ"/>
</dbReference>
<evidence type="ECO:0000256" key="3">
    <source>
        <dbReference type="ARBA" id="ARBA00022519"/>
    </source>
</evidence>
<dbReference type="GO" id="GO:0046854">
    <property type="term" value="P:phosphatidylinositol phosphate biosynthetic process"/>
    <property type="evidence" value="ECO:0007669"/>
    <property type="project" value="InterPro"/>
</dbReference>
<dbReference type="InterPro" id="IPR050725">
    <property type="entry name" value="CysQ/Inositol_MonoPase"/>
</dbReference>
<organism evidence="10">
    <name type="scientific">uncultured marine group II/III euryarchaeote AD1000_87_A06</name>
    <dbReference type="NCBI Taxonomy" id="1457817"/>
    <lineage>
        <taxon>Archaea</taxon>
        <taxon>Methanobacteriati</taxon>
        <taxon>Methanobacteriota</taxon>
        <taxon>environmental samples</taxon>
    </lineage>
</organism>
<dbReference type="SUPFAM" id="SSF56655">
    <property type="entry name" value="Carbohydrate phosphatase"/>
    <property type="match status" value="1"/>
</dbReference>
<keyword evidence="5 10" id="KW-0378">Hydrolase</keyword>
<dbReference type="Gene3D" id="3.30.540.10">
    <property type="entry name" value="Fructose-1,6-Bisphosphatase, subunit A, domain 1"/>
    <property type="match status" value="1"/>
</dbReference>
<dbReference type="Pfam" id="PF00459">
    <property type="entry name" value="Inositol_P"/>
    <property type="match status" value="1"/>
</dbReference>
<dbReference type="GO" id="GO:0000103">
    <property type="term" value="P:sulfate assimilation"/>
    <property type="evidence" value="ECO:0007669"/>
    <property type="project" value="TreeGrafter"/>
</dbReference>
<dbReference type="GO" id="GO:0008441">
    <property type="term" value="F:3'(2'),5'-bisphosphate nucleotidase activity"/>
    <property type="evidence" value="ECO:0007669"/>
    <property type="project" value="InterPro"/>
</dbReference>
<reference evidence="10" key="1">
    <citation type="journal article" date="2014" name="Genome Biol. Evol.">
        <title>Pangenome evidence for extensive interdomain horizontal transfer affecting lineage core and shell genes in uncultured planktonic thaumarchaeota and euryarchaeota.</title>
        <authorList>
            <person name="Deschamps P."/>
            <person name="Zivanovic Y."/>
            <person name="Moreira D."/>
            <person name="Rodriguez-Valera F."/>
            <person name="Lopez-Garcia P."/>
        </authorList>
    </citation>
    <scope>NUCLEOTIDE SEQUENCE</scope>
</reference>
<name>A0A075G4K5_9EURY</name>
<dbReference type="AlphaFoldDB" id="A0A075G4K5"/>
<feature type="binding site" evidence="9">
    <location>
        <position position="86"/>
    </location>
    <ligand>
        <name>Mg(2+)</name>
        <dbReference type="ChEBI" id="CHEBI:18420"/>
        <label>1</label>
        <note>catalytic</note>
    </ligand>
</feature>
<dbReference type="PROSITE" id="PS00630">
    <property type="entry name" value="IMP_2"/>
    <property type="match status" value="1"/>
</dbReference>
<dbReference type="GO" id="GO:0000287">
    <property type="term" value="F:magnesium ion binding"/>
    <property type="evidence" value="ECO:0007669"/>
    <property type="project" value="InterPro"/>
</dbReference>